<feature type="compositionally biased region" description="Polar residues" evidence="1">
    <location>
        <begin position="20"/>
        <end position="29"/>
    </location>
</feature>
<accession>A0A821F1Q2</accession>
<dbReference type="EMBL" id="CAJOBS010001796">
    <property type="protein sequence ID" value="CAF4762770.1"/>
    <property type="molecule type" value="Genomic_DNA"/>
</dbReference>
<dbReference type="Proteomes" id="UP000663838">
    <property type="component" value="Unassembled WGS sequence"/>
</dbReference>
<dbReference type="EMBL" id="CAJOBQ010004752">
    <property type="protein sequence ID" value="CAF4643060.1"/>
    <property type="molecule type" value="Genomic_DNA"/>
</dbReference>
<comment type="caution">
    <text evidence="2">The sequence shown here is derived from an EMBL/GenBank/DDBJ whole genome shotgun (WGS) entry which is preliminary data.</text>
</comment>
<feature type="region of interest" description="Disordered" evidence="1">
    <location>
        <begin position="1"/>
        <end position="29"/>
    </location>
</feature>
<reference evidence="2" key="1">
    <citation type="submission" date="2021-02" db="EMBL/GenBank/DDBJ databases">
        <authorList>
            <person name="Nowell W R."/>
        </authorList>
    </citation>
    <scope>NUCLEOTIDE SEQUENCE</scope>
</reference>
<sequence>MGPKNSKSYKRSSYNRHSIALSSPNKTSKALYTTNSASFRAQNNFYHYSENPIIDLTPPMRYPKSESTYTQNHRYVWDGRASEEPSARKLQSSGTGYMNIDRNDYSEVETIREIKPSPKPKLENDRSKDPIRTVVQQRTVSSAPARRNSYSRLRDDLQ</sequence>
<proteinExistence type="predicted"/>
<organism evidence="2 4">
    <name type="scientific">Rotaria socialis</name>
    <dbReference type="NCBI Taxonomy" id="392032"/>
    <lineage>
        <taxon>Eukaryota</taxon>
        <taxon>Metazoa</taxon>
        <taxon>Spiralia</taxon>
        <taxon>Gnathifera</taxon>
        <taxon>Rotifera</taxon>
        <taxon>Eurotatoria</taxon>
        <taxon>Bdelloidea</taxon>
        <taxon>Philodinida</taxon>
        <taxon>Philodinidae</taxon>
        <taxon>Rotaria</taxon>
    </lineage>
</organism>
<gene>
    <name evidence="3" type="ORF">TOA249_LOCUS21121</name>
    <name evidence="2" type="ORF">TSG867_LOCUS30308</name>
</gene>
<name>A0A821F1Q2_9BILA</name>
<feature type="compositionally biased region" description="Basic and acidic residues" evidence="1">
    <location>
        <begin position="101"/>
        <end position="131"/>
    </location>
</feature>
<evidence type="ECO:0000313" key="3">
    <source>
        <dbReference type="EMBL" id="CAF4762770.1"/>
    </source>
</evidence>
<evidence type="ECO:0000313" key="2">
    <source>
        <dbReference type="EMBL" id="CAF4643060.1"/>
    </source>
</evidence>
<dbReference type="Proteomes" id="UP000663862">
    <property type="component" value="Unassembled WGS sequence"/>
</dbReference>
<dbReference type="AlphaFoldDB" id="A0A821F1Q2"/>
<feature type="region of interest" description="Disordered" evidence="1">
    <location>
        <begin position="80"/>
        <end position="158"/>
    </location>
</feature>
<evidence type="ECO:0000256" key="1">
    <source>
        <dbReference type="SAM" id="MobiDB-lite"/>
    </source>
</evidence>
<protein>
    <submittedName>
        <fullName evidence="2">Uncharacterized protein</fullName>
    </submittedName>
</protein>
<evidence type="ECO:0000313" key="4">
    <source>
        <dbReference type="Proteomes" id="UP000663862"/>
    </source>
</evidence>